<dbReference type="Pfam" id="PF16874">
    <property type="entry name" value="Glyco_hydro_36C"/>
    <property type="match status" value="1"/>
</dbReference>
<dbReference type="PRINTS" id="PR00743">
    <property type="entry name" value="GLHYDRLASE36"/>
</dbReference>
<evidence type="ECO:0000256" key="1">
    <source>
        <dbReference type="ARBA" id="ARBA00001255"/>
    </source>
</evidence>
<dbReference type="SUPFAM" id="SSF51445">
    <property type="entry name" value="(Trans)glycosidases"/>
    <property type="match status" value="1"/>
</dbReference>
<sequence length="736" mass="80272">MPSHALTTGSGQDCQVHLTSGGVSLLLDLSDARLPSIAHWGAALPDLDADEAATLVLATTYGRGGNDVDVPVRVAVLPEHHAGWSGRPGISGSRDDGSGWSPRFTVTAAEARTDEAAGATAYGTLTTLGAGALHVTARDDEARLTLTIEIELLATGLVRTRATLTNDGDTDYALDELALTLPVPSQANEIHDLAGHWGTERAPQRKEFTVGQHLREGRKGRTGADAAYVLSAGTKGFGFRHGEVWGVHTAWSGNHRHWAERLFNGRTVIGGSELLLPGEMRLATGESYCSPWIFGAYGDGLDAQAARFHGWLRSRPTHPQTDRKVTLNVWEAVYFDHDLARLTDLADRAAALGVERYVLDDGWFGARRDDHAGLGDWVVSPDMWPDGLGPLVDHVTGLGMEFGIWFEPEMVNLDSDVARAHPEWIMATGNRIPVESRHQQVLNLGIPQAYAHVRDQMVALLETYAIGYIKWDHNRDLVDAGTAPSGRAGVHEQTLAAYRLMAELKDRFPGLEIEACSSGGSRVDLAVLEHTDRIWTSDCIDPLERQVMHRWTQQLVPPELMGSHIASGASHTTGRMHTLHFRAGTAVWGHLGIEWDLARASDAELAELGDWVRFYKHHRELLHSGAVVRLDDIVPELHVHGVVSPTQDEALFAVVSTGRAIVDPIGRMRLAGLDPDRRYRVRDVTPSRPPHGMPQPPAWWPGDEGALLRGRSLQAVGVEAPAMSPDEIVVLHLTTD</sequence>
<feature type="domain" description="Glycosyl hydrolase family 36 N-terminal" evidence="7">
    <location>
        <begin position="34"/>
        <end position="283"/>
    </location>
</feature>
<organism evidence="8 9">
    <name type="scientific">Arsenicicoccus bolidensis</name>
    <dbReference type="NCBI Taxonomy" id="229480"/>
    <lineage>
        <taxon>Bacteria</taxon>
        <taxon>Bacillati</taxon>
        <taxon>Actinomycetota</taxon>
        <taxon>Actinomycetes</taxon>
        <taxon>Micrococcales</taxon>
        <taxon>Intrasporangiaceae</taxon>
        <taxon>Arsenicicoccus</taxon>
    </lineage>
</organism>
<proteinExistence type="inferred from homology"/>
<dbReference type="InterPro" id="IPR031705">
    <property type="entry name" value="Glyco_hydro_36_C"/>
</dbReference>
<dbReference type="Pfam" id="PF02065">
    <property type="entry name" value="Melibiase"/>
    <property type="match status" value="1"/>
</dbReference>
<evidence type="ECO:0000256" key="2">
    <source>
        <dbReference type="ARBA" id="ARBA00012755"/>
    </source>
</evidence>
<evidence type="ECO:0000256" key="4">
    <source>
        <dbReference type="ARBA" id="ARBA00023295"/>
    </source>
</evidence>
<feature type="domain" description="Glycosyl hydrolase family 36 C-terminal" evidence="6">
    <location>
        <begin position="641"/>
        <end position="722"/>
    </location>
</feature>
<evidence type="ECO:0000256" key="5">
    <source>
        <dbReference type="PIRNR" id="PIRNR005536"/>
    </source>
</evidence>
<keyword evidence="3 5" id="KW-0378">Hydrolase</keyword>
<dbReference type="Pfam" id="PF16875">
    <property type="entry name" value="Glyco_hydro_36N"/>
    <property type="match status" value="1"/>
</dbReference>
<dbReference type="InterPro" id="IPR017853">
    <property type="entry name" value="GH"/>
</dbReference>
<reference evidence="8 9" key="1">
    <citation type="submission" date="2022-02" db="EMBL/GenBank/DDBJ databases">
        <title>Uncovering new skin microbiome diversity through culturing and metagenomics.</title>
        <authorList>
            <person name="Conlan S."/>
            <person name="Deming C."/>
            <person name="Nisc Comparative Sequencing Program N."/>
            <person name="Segre J.A."/>
        </authorList>
    </citation>
    <scope>NUCLEOTIDE SEQUENCE [LARGE SCALE GENOMIC DNA]</scope>
    <source>
        <strain evidence="8 9">ACRQZ</strain>
    </source>
</reference>
<dbReference type="PIRSF" id="PIRSF005536">
    <property type="entry name" value="Agal"/>
    <property type="match status" value="1"/>
</dbReference>
<dbReference type="InterPro" id="IPR002252">
    <property type="entry name" value="Glyco_hydro_36"/>
</dbReference>
<dbReference type="InterPro" id="IPR050985">
    <property type="entry name" value="Alpha-glycosidase_related"/>
</dbReference>
<comment type="caution">
    <text evidence="8">The sequence shown here is derived from an EMBL/GenBank/DDBJ whole genome shotgun (WGS) entry which is preliminary data.</text>
</comment>
<dbReference type="InterPro" id="IPR013780">
    <property type="entry name" value="Glyco_hydro_b"/>
</dbReference>
<dbReference type="Gene3D" id="2.70.98.60">
    <property type="entry name" value="alpha-galactosidase from lactobacil brevis"/>
    <property type="match status" value="1"/>
</dbReference>
<evidence type="ECO:0000259" key="6">
    <source>
        <dbReference type="Pfam" id="PF16874"/>
    </source>
</evidence>
<dbReference type="CDD" id="cd14791">
    <property type="entry name" value="GH36"/>
    <property type="match status" value="1"/>
</dbReference>
<gene>
    <name evidence="8" type="ORF">MHL29_03570</name>
</gene>
<dbReference type="InterPro" id="IPR013785">
    <property type="entry name" value="Aldolase_TIM"/>
</dbReference>
<accession>A0ABS9Q108</accession>
<dbReference type="RefSeq" id="WP_239262300.1">
    <property type="nucleotide sequence ID" value="NZ_JAKRCV010000006.1"/>
</dbReference>
<comment type="similarity">
    <text evidence="5">Belongs to the glycosyl hydrolase.</text>
</comment>
<dbReference type="Gene3D" id="3.20.20.70">
    <property type="entry name" value="Aldolase class I"/>
    <property type="match status" value="1"/>
</dbReference>
<dbReference type="EC" id="3.2.1.22" evidence="2 5"/>
<evidence type="ECO:0000259" key="7">
    <source>
        <dbReference type="Pfam" id="PF16875"/>
    </source>
</evidence>
<dbReference type="InterPro" id="IPR031704">
    <property type="entry name" value="Glyco_hydro_36_N"/>
</dbReference>
<evidence type="ECO:0000313" key="8">
    <source>
        <dbReference type="EMBL" id="MCG7320975.1"/>
    </source>
</evidence>
<keyword evidence="9" id="KW-1185">Reference proteome</keyword>
<protein>
    <recommendedName>
        <fullName evidence="2 5">Alpha-galactosidase</fullName>
        <ecNumber evidence="2 5">3.2.1.22</ecNumber>
    </recommendedName>
</protein>
<dbReference type="Gene3D" id="2.60.40.1180">
    <property type="entry name" value="Golgi alpha-mannosidase II"/>
    <property type="match status" value="1"/>
</dbReference>
<dbReference type="Proteomes" id="UP001521931">
    <property type="component" value="Unassembled WGS sequence"/>
</dbReference>
<keyword evidence="4 5" id="KW-0326">Glycosidase</keyword>
<evidence type="ECO:0000313" key="9">
    <source>
        <dbReference type="Proteomes" id="UP001521931"/>
    </source>
</evidence>
<dbReference type="PROSITE" id="PS00512">
    <property type="entry name" value="ALPHA_GALACTOSIDASE"/>
    <property type="match status" value="1"/>
</dbReference>
<dbReference type="InterPro" id="IPR000111">
    <property type="entry name" value="Glyco_hydro_27/36_CS"/>
</dbReference>
<dbReference type="EMBL" id="JAKRCV010000006">
    <property type="protein sequence ID" value="MCG7320975.1"/>
    <property type="molecule type" value="Genomic_DNA"/>
</dbReference>
<comment type="catalytic activity">
    <reaction evidence="1 5">
        <text>Hydrolysis of terminal, non-reducing alpha-D-galactose residues in alpha-D-galactosides, including galactose oligosaccharides, galactomannans and galactolipids.</text>
        <dbReference type="EC" id="3.2.1.22"/>
    </reaction>
</comment>
<name>A0ABS9Q108_9MICO</name>
<evidence type="ECO:0000256" key="3">
    <source>
        <dbReference type="ARBA" id="ARBA00022801"/>
    </source>
</evidence>
<dbReference type="PANTHER" id="PTHR43053">
    <property type="entry name" value="GLYCOSIDASE FAMILY 31"/>
    <property type="match status" value="1"/>
</dbReference>
<dbReference type="InterPro" id="IPR038417">
    <property type="entry name" value="Alpga-gal_N_sf"/>
</dbReference>
<dbReference type="PANTHER" id="PTHR43053:SF3">
    <property type="entry name" value="ALPHA-GALACTOSIDASE C-RELATED"/>
    <property type="match status" value="1"/>
</dbReference>